<protein>
    <recommendedName>
        <fullName evidence="3">Glycosyl transferase family 2</fullName>
    </recommendedName>
</protein>
<name>A0A4V3C4L4_9BACT</name>
<dbReference type="EMBL" id="SNWP01000011">
    <property type="protein sequence ID" value="TDO26398.1"/>
    <property type="molecule type" value="Genomic_DNA"/>
</dbReference>
<evidence type="ECO:0008006" key="3">
    <source>
        <dbReference type="Google" id="ProtNLM"/>
    </source>
</evidence>
<dbReference type="SUPFAM" id="SSF53448">
    <property type="entry name" value="Nucleotide-diphospho-sugar transferases"/>
    <property type="match status" value="1"/>
</dbReference>
<dbReference type="Proteomes" id="UP000295741">
    <property type="component" value="Unassembled WGS sequence"/>
</dbReference>
<proteinExistence type="predicted"/>
<evidence type="ECO:0000313" key="2">
    <source>
        <dbReference type="Proteomes" id="UP000295741"/>
    </source>
</evidence>
<dbReference type="AlphaFoldDB" id="A0A4V3C4L4"/>
<accession>A0A4V3C4L4</accession>
<organism evidence="1 2">
    <name type="scientific">Sediminibacterium goheungense</name>
    <dbReference type="NCBI Taxonomy" id="1086393"/>
    <lineage>
        <taxon>Bacteria</taxon>
        <taxon>Pseudomonadati</taxon>
        <taxon>Bacteroidota</taxon>
        <taxon>Chitinophagia</taxon>
        <taxon>Chitinophagales</taxon>
        <taxon>Chitinophagaceae</taxon>
        <taxon>Sediminibacterium</taxon>
    </lineage>
</organism>
<comment type="caution">
    <text evidence="1">The sequence shown here is derived from an EMBL/GenBank/DDBJ whole genome shotgun (WGS) entry which is preliminary data.</text>
</comment>
<gene>
    <name evidence="1" type="ORF">BC659_1704</name>
</gene>
<evidence type="ECO:0000313" key="1">
    <source>
        <dbReference type="EMBL" id="TDO26398.1"/>
    </source>
</evidence>
<reference evidence="1 2" key="1">
    <citation type="submission" date="2019-03" db="EMBL/GenBank/DDBJ databases">
        <title>Genomic Encyclopedia of Archaeal and Bacterial Type Strains, Phase II (KMG-II): from individual species to whole genera.</title>
        <authorList>
            <person name="Goeker M."/>
        </authorList>
    </citation>
    <scope>NUCLEOTIDE SEQUENCE [LARGE SCALE GENOMIC DNA]</scope>
    <source>
        <strain evidence="1 2">DSM 28323</strain>
    </source>
</reference>
<dbReference type="InterPro" id="IPR029044">
    <property type="entry name" value="Nucleotide-diphossugar_trans"/>
</dbReference>
<keyword evidence="2" id="KW-1185">Reference proteome</keyword>
<sequence length="311" mass="36715">MNKLGREKLICVLYAFSYLLCRMKISGFTIIRNAVINDYPIVEAVRSILPVVDEMIILVGNSDDDTLGLMQSINDPKIKIHHSVWDASLRTGGSVLAVETNKAFQLIDPDSDWAFYIQGDEAVHEKYHQTIRETCLQYKDDKRVQGLVFKYLHFYGTYDYVGDSRKWYDHEVRVIRNDKKISSYKDAQGFRVGKQQLKVKPVDAYVYHYGWVKSPEQMMKKMKNFSKLWHSDQALEDMMKAPDFWNYDEFDSLQKFTGTHPAVMQERIARQNWKTELDISKKKFSLKDKLLYYFEKKTGIRLFDFRNYKII</sequence>